<sequence>MGFTIPGLFLIKSRDILPAFNLEALREIKMELDEVIITRAIFDEYSKTFLDYTEVDVALIGGGPANLVAAKYLAEAGAKVAIYEQKLSLGGGMWAGGMMFPRIVLQEEACRILDDFGIRYKEYQPGYYVANSVESVGKLISGATSAGAEVFNLVSFEDVMIRENDRVTGIVINWGPVTAQRLHVDPLMIRTKLVIDGTGHEAVVCNTILRKIPNAKIGNLGKLGEKPMWSEVGERLAVDATKEIYPGLIVAGMAANAATCSPRMGPVFGGMLLSGEKAAKLALEKLKEL</sequence>
<keyword evidence="2 6" id="KW-0479">Metal-binding</keyword>
<evidence type="ECO:0000256" key="3">
    <source>
        <dbReference type="ARBA" id="ARBA00022977"/>
    </source>
</evidence>
<keyword evidence="8" id="KW-1185">Reference proteome</keyword>
<name>A0A0E3LGZ6_9EURY</name>
<feature type="binding site" description="in other chain" evidence="6">
    <location>
        <position position="65"/>
    </location>
    <ligand>
        <name>NAD(+)</name>
        <dbReference type="ChEBI" id="CHEBI:57540"/>
        <note>ligand shared between two adjacent protomers</note>
    </ligand>
</feature>
<gene>
    <name evidence="6" type="primary">thi4</name>
    <name evidence="7" type="ORF">MSVAZ_1117</name>
</gene>
<feature type="binding site" description="in other chain" evidence="6">
    <location>
        <position position="200"/>
    </location>
    <ligand>
        <name>Fe cation</name>
        <dbReference type="ChEBI" id="CHEBI:24875"/>
        <note>ligand shared between two adjacent protomers</note>
    </ligand>
</feature>
<keyword evidence="4 6" id="KW-0408">Iron</keyword>
<dbReference type="GO" id="GO:0052837">
    <property type="term" value="P:thiazole biosynthetic process"/>
    <property type="evidence" value="ECO:0007669"/>
    <property type="project" value="UniProtKB-UniRule"/>
</dbReference>
<dbReference type="GO" id="GO:0005506">
    <property type="term" value="F:iron ion binding"/>
    <property type="evidence" value="ECO:0007669"/>
    <property type="project" value="UniProtKB-UniRule"/>
</dbReference>
<keyword evidence="5 6" id="KW-0520">NAD</keyword>
<dbReference type="InterPro" id="IPR002922">
    <property type="entry name" value="Thi4_fam"/>
</dbReference>
<feature type="binding site" description="in other chain" evidence="6">
    <location>
        <position position="253"/>
    </location>
    <ligand>
        <name>NAD(+)</name>
        <dbReference type="ChEBI" id="CHEBI:57540"/>
        <note>ligand shared between two adjacent protomers</note>
    </ligand>
</feature>
<comment type="cofactor">
    <cofactor evidence="6">
        <name>Fe(2+)</name>
        <dbReference type="ChEBI" id="CHEBI:29033"/>
    </cofactor>
</comment>
<dbReference type="PATRIC" id="fig|1434123.4.peg.1310"/>
<evidence type="ECO:0000256" key="6">
    <source>
        <dbReference type="HAMAP-Rule" id="MF_00304"/>
    </source>
</evidence>
<dbReference type="GO" id="GO:0016763">
    <property type="term" value="F:pentosyltransferase activity"/>
    <property type="evidence" value="ECO:0007669"/>
    <property type="project" value="UniProtKB-UniRule"/>
</dbReference>
<comment type="function">
    <text evidence="6">Involved in the biosynthesis of the thiazole moiety of thiamine. Catalyzes the conversion of NAD and glycine to adenosine diphosphate 5-(2-hydroxyethyl)-4-methylthiazole-2-carboxylate (ADT), an adenylated thiazole intermediate, using free sulfide as a source of sulfur.</text>
</comment>
<dbReference type="Pfam" id="PF01946">
    <property type="entry name" value="Thi4"/>
    <property type="match status" value="1"/>
</dbReference>
<dbReference type="HOGENOM" id="CLU_053727_2_0_2"/>
<comment type="catalytic activity">
    <reaction evidence="6">
        <text>hydrogen sulfide + glycine + NAD(+) = ADP-5-ethyl-4-methylthiazole-2-carboxylate + nicotinamide + 3 H2O + H(+)</text>
        <dbReference type="Rhea" id="RHEA:55704"/>
        <dbReference type="ChEBI" id="CHEBI:15377"/>
        <dbReference type="ChEBI" id="CHEBI:15378"/>
        <dbReference type="ChEBI" id="CHEBI:17154"/>
        <dbReference type="ChEBI" id="CHEBI:29919"/>
        <dbReference type="ChEBI" id="CHEBI:57305"/>
        <dbReference type="ChEBI" id="CHEBI:57540"/>
        <dbReference type="ChEBI" id="CHEBI:139151"/>
        <dbReference type="EC" id="2.4.2.59"/>
    </reaction>
</comment>
<evidence type="ECO:0000313" key="7">
    <source>
        <dbReference type="EMBL" id="AKB43386.1"/>
    </source>
</evidence>
<dbReference type="HAMAP" id="MF_00304">
    <property type="entry name" value="Thi4"/>
    <property type="match status" value="1"/>
</dbReference>
<feature type="binding site" evidence="6">
    <location>
        <begin position="183"/>
        <end position="185"/>
    </location>
    <ligand>
        <name>NAD(+)</name>
        <dbReference type="ChEBI" id="CHEBI:57540"/>
        <note>ligand shared between two adjacent protomers</note>
    </ligand>
</feature>
<feature type="binding site" description="in other chain" evidence="6">
    <location>
        <begin position="84"/>
        <end position="85"/>
    </location>
    <ligand>
        <name>NAD(+)</name>
        <dbReference type="ChEBI" id="CHEBI:57540"/>
        <note>ligand shared between two adjacent protomers</note>
    </ligand>
</feature>
<dbReference type="PANTHER" id="PTHR43422:SF3">
    <property type="entry name" value="THIAMINE THIAZOLE SYNTHASE"/>
    <property type="match status" value="1"/>
</dbReference>
<comment type="caution">
    <text evidence="6">Lacks conserved residue(s) required for the propagation of feature annotation.</text>
</comment>
<proteinExistence type="inferred from homology"/>
<evidence type="ECO:0000256" key="5">
    <source>
        <dbReference type="ARBA" id="ARBA00023027"/>
    </source>
</evidence>
<feature type="binding site" evidence="6">
    <location>
        <position position="263"/>
    </location>
    <ligand>
        <name>glycine</name>
        <dbReference type="ChEBI" id="CHEBI:57305"/>
    </ligand>
</feature>
<dbReference type="PANTHER" id="PTHR43422">
    <property type="entry name" value="THIAMINE THIAZOLE SYNTHASE"/>
    <property type="match status" value="1"/>
</dbReference>
<evidence type="ECO:0000256" key="1">
    <source>
        <dbReference type="ARBA" id="ARBA00022679"/>
    </source>
</evidence>
<dbReference type="EC" id="2.4.2.59" evidence="6"/>
<dbReference type="Proteomes" id="UP000033096">
    <property type="component" value="Chromosome"/>
</dbReference>
<dbReference type="InterPro" id="IPR022828">
    <property type="entry name" value="Thi4_prok"/>
</dbReference>
<comment type="similarity">
    <text evidence="6">Belongs to the THI4 family.</text>
</comment>
<comment type="subunit">
    <text evidence="6">Homooctamer; tetramer of dimers.</text>
</comment>
<organism evidence="7 8">
    <name type="scientific">Methanosarcina vacuolata Z-761</name>
    <dbReference type="NCBI Taxonomy" id="1434123"/>
    <lineage>
        <taxon>Archaea</taxon>
        <taxon>Methanobacteriati</taxon>
        <taxon>Methanobacteriota</taxon>
        <taxon>Stenosarchaea group</taxon>
        <taxon>Methanomicrobia</taxon>
        <taxon>Methanosarcinales</taxon>
        <taxon>Methanosarcinaceae</taxon>
        <taxon>Methanosarcina</taxon>
    </lineage>
</organism>
<keyword evidence="1 6" id="KW-0808">Transferase</keyword>
<feature type="binding site" evidence="6">
    <location>
        <position position="185"/>
    </location>
    <ligand>
        <name>Fe cation</name>
        <dbReference type="ChEBI" id="CHEBI:24875"/>
        <note>ligand shared between two adjacent protomers</note>
    </ligand>
</feature>
<protein>
    <recommendedName>
        <fullName evidence="6">Thiamine thiazole synthase</fullName>
        <ecNumber evidence="6">2.4.2.59</ecNumber>
    </recommendedName>
</protein>
<dbReference type="STRING" id="1434123.MSVAZ_1117"/>
<dbReference type="KEGG" id="mvc:MSVAZ_1117"/>
<evidence type="ECO:0000313" key="8">
    <source>
        <dbReference type="Proteomes" id="UP000033096"/>
    </source>
</evidence>
<dbReference type="PRINTS" id="PR00419">
    <property type="entry name" value="ADXRDTASE"/>
</dbReference>
<dbReference type="InterPro" id="IPR036188">
    <property type="entry name" value="FAD/NAD-bd_sf"/>
</dbReference>
<dbReference type="SUPFAM" id="SSF51905">
    <property type="entry name" value="FAD/NAD(P)-binding domain"/>
    <property type="match status" value="1"/>
</dbReference>
<dbReference type="EMBL" id="CP009520">
    <property type="protein sequence ID" value="AKB43386.1"/>
    <property type="molecule type" value="Genomic_DNA"/>
</dbReference>
<reference evidence="7 8" key="1">
    <citation type="submission" date="2014-07" db="EMBL/GenBank/DDBJ databases">
        <title>Methanogenic archaea and the global carbon cycle.</title>
        <authorList>
            <person name="Henriksen J.R."/>
            <person name="Luke J."/>
            <person name="Reinhart S."/>
            <person name="Benedict M.N."/>
            <person name="Youngblut N.D."/>
            <person name="Metcalf M.E."/>
            <person name="Whitaker R.J."/>
            <person name="Metcalf W.W."/>
        </authorList>
    </citation>
    <scope>NUCLEOTIDE SEQUENCE [LARGE SCALE GENOMIC DNA]</scope>
    <source>
        <strain evidence="7 8">Z-761</strain>
    </source>
</reference>
<dbReference type="AlphaFoldDB" id="A0A0E3LGZ6"/>
<dbReference type="Gene3D" id="3.50.50.60">
    <property type="entry name" value="FAD/NAD(P)-binding domain"/>
    <property type="match status" value="1"/>
</dbReference>
<evidence type="ECO:0000256" key="2">
    <source>
        <dbReference type="ARBA" id="ARBA00022723"/>
    </source>
</evidence>
<comment type="pathway">
    <text evidence="6">Cofactor biosynthesis; thiamine diphosphate biosynthesis.</text>
</comment>
<evidence type="ECO:0000256" key="4">
    <source>
        <dbReference type="ARBA" id="ARBA00023004"/>
    </source>
</evidence>
<accession>A0A0E3LGZ6</accession>
<dbReference type="NCBIfam" id="TIGR00292">
    <property type="entry name" value="sulfide-dependent adenosine diphosphate thiazole synthase"/>
    <property type="match status" value="1"/>
</dbReference>
<dbReference type="GO" id="GO:0009229">
    <property type="term" value="P:thiamine diphosphate biosynthetic process"/>
    <property type="evidence" value="ECO:0007669"/>
    <property type="project" value="UniProtKB-UniRule"/>
</dbReference>
<dbReference type="UniPathway" id="UPA00060"/>
<dbReference type="GO" id="GO:0009228">
    <property type="term" value="P:thiamine biosynthetic process"/>
    <property type="evidence" value="ECO:0007669"/>
    <property type="project" value="UniProtKB-KW"/>
</dbReference>
<feature type="binding site" description="in other chain" evidence="6">
    <location>
        <position position="92"/>
    </location>
    <ligand>
        <name>NAD(+)</name>
        <dbReference type="ChEBI" id="CHEBI:57540"/>
        <note>ligand shared between two adjacent protomers</note>
    </ligand>
</feature>
<keyword evidence="3 6" id="KW-0784">Thiamine biosynthesis</keyword>